<dbReference type="AlphaFoldDB" id="A0A2K9NRY0"/>
<dbReference type="Proteomes" id="UP000235584">
    <property type="component" value="Chromosome"/>
</dbReference>
<evidence type="ECO:0000313" key="3">
    <source>
        <dbReference type="Proteomes" id="UP000235584"/>
    </source>
</evidence>
<organism evidence="2 3">
    <name type="scientific">Bacteriovorax stolpii</name>
    <name type="common">Bdellovibrio stolpii</name>
    <dbReference type="NCBI Taxonomy" id="960"/>
    <lineage>
        <taxon>Bacteria</taxon>
        <taxon>Pseudomonadati</taxon>
        <taxon>Bdellovibrionota</taxon>
        <taxon>Bacteriovoracia</taxon>
        <taxon>Bacteriovoracales</taxon>
        <taxon>Bacteriovoracaceae</taxon>
        <taxon>Bacteriovorax</taxon>
    </lineage>
</organism>
<evidence type="ECO:0000256" key="1">
    <source>
        <dbReference type="SAM" id="SignalP"/>
    </source>
</evidence>
<accession>A0A2K9NRY0</accession>
<sequence>MPACFENLYTKKNNKNFFTMRVKKMVGSRLQTMCLSLLLLASFGASAAIDGRAMNAQGTKSAQMVNLNLQFKAKNKTVNSDLTMPFYQTAELEKKVGDKNVLVEINPRRGKNADEIALEMKFYKASGSRAFYKKEIIAKVNQDSRVSFRGMSVRVRPVLN</sequence>
<keyword evidence="1" id="KW-0732">Signal</keyword>
<keyword evidence="3" id="KW-1185">Reference proteome</keyword>
<dbReference type="KEGG" id="bsto:C0V70_09105"/>
<proteinExistence type="predicted"/>
<evidence type="ECO:0000313" key="2">
    <source>
        <dbReference type="EMBL" id="AUN98258.1"/>
    </source>
</evidence>
<feature type="signal peptide" evidence="1">
    <location>
        <begin position="1"/>
        <end position="47"/>
    </location>
</feature>
<protein>
    <submittedName>
        <fullName evidence="2">Uncharacterized protein</fullName>
    </submittedName>
</protein>
<reference evidence="2 3" key="1">
    <citation type="submission" date="2018-01" db="EMBL/GenBank/DDBJ databases">
        <title>Complete genome sequence of Bacteriovorax stolpii DSM12778.</title>
        <authorList>
            <person name="Tang B."/>
            <person name="Chang J."/>
        </authorList>
    </citation>
    <scope>NUCLEOTIDE SEQUENCE [LARGE SCALE GENOMIC DNA]</scope>
    <source>
        <strain evidence="2 3">DSM 12778</strain>
    </source>
</reference>
<dbReference type="EMBL" id="CP025704">
    <property type="protein sequence ID" value="AUN98258.1"/>
    <property type="molecule type" value="Genomic_DNA"/>
</dbReference>
<name>A0A2K9NRY0_BACTC</name>
<feature type="chain" id="PRO_5014843437" evidence="1">
    <location>
        <begin position="48"/>
        <end position="160"/>
    </location>
</feature>
<gene>
    <name evidence="2" type="ORF">C0V70_09105</name>
</gene>